<feature type="transmembrane region" description="Helical" evidence="7">
    <location>
        <begin position="422"/>
        <end position="441"/>
    </location>
</feature>
<feature type="transmembrane region" description="Helical" evidence="7">
    <location>
        <begin position="356"/>
        <end position="374"/>
    </location>
</feature>
<evidence type="ECO:0000256" key="5">
    <source>
        <dbReference type="ARBA" id="ARBA00022989"/>
    </source>
</evidence>
<dbReference type="Proteomes" id="UP001398420">
    <property type="component" value="Unassembled WGS sequence"/>
</dbReference>
<accession>A0ABU9LNK8</accession>
<evidence type="ECO:0000256" key="2">
    <source>
        <dbReference type="ARBA" id="ARBA00022448"/>
    </source>
</evidence>
<keyword evidence="5 7" id="KW-1133">Transmembrane helix</keyword>
<feature type="transmembrane region" description="Helical" evidence="7">
    <location>
        <begin position="134"/>
        <end position="155"/>
    </location>
</feature>
<evidence type="ECO:0000256" key="6">
    <source>
        <dbReference type="ARBA" id="ARBA00023136"/>
    </source>
</evidence>
<organism evidence="8 9">
    <name type="scientific">Kurthia gibsonii</name>
    <dbReference type="NCBI Taxonomy" id="33946"/>
    <lineage>
        <taxon>Bacteria</taxon>
        <taxon>Bacillati</taxon>
        <taxon>Bacillota</taxon>
        <taxon>Bacilli</taxon>
        <taxon>Bacillales</taxon>
        <taxon>Caryophanaceae</taxon>
        <taxon>Kurthia</taxon>
    </lineage>
</organism>
<dbReference type="EMBL" id="JBCEWA010000013">
    <property type="protein sequence ID" value="MEL5989462.1"/>
    <property type="molecule type" value="Genomic_DNA"/>
</dbReference>
<keyword evidence="3" id="KW-1003">Cell membrane</keyword>
<sequence length="459" mass="51605">MQTTIYEQYTVPQLIRLFSIPAILSLLVELLTSIVDTAFAGHLPNQADQALAAMGLLTPLFTVFVAIQTLFAVSTAVLISTNLAKRDWQRPLQLGVHATILLGVITSLITFLCMTPIFNQLQLTGEVASLAKDYLLILLFSHVFSSIGYTLTSVIRAFGHPKVEMTIISLAVVINIMSNAYFTFGLNLGIKGIAFGTLLSEVVCALLAFIYLKRKKQWYRYTNYTWKERFYTTYALLKIGIAQTIIQALGGMTAWLVNKQLQTFGTTQTIGAWNIANKVYIFCLMPIVGITQAIQTILAYFHGQRNLQKKRLVIRTTLQWTTIYSVLLIVIFFLFGQNVLQLLTNDAQLLQEGQRILNIIFITLPLTGFAYTVMTQLQVTEQELQAVGIGLTRQIFAMLPLIYLLPILVHTFALPFSQTEAIFLAIPFADFLTAIVAYVFIRKQGLFSFSKQMIYNKEK</sequence>
<feature type="transmembrane region" description="Helical" evidence="7">
    <location>
        <begin position="60"/>
        <end position="84"/>
    </location>
</feature>
<feature type="transmembrane region" description="Helical" evidence="7">
    <location>
        <begin position="167"/>
        <end position="186"/>
    </location>
</feature>
<evidence type="ECO:0000256" key="3">
    <source>
        <dbReference type="ARBA" id="ARBA00022475"/>
    </source>
</evidence>
<evidence type="ECO:0000313" key="8">
    <source>
        <dbReference type="EMBL" id="MEL5989462.1"/>
    </source>
</evidence>
<dbReference type="InterPro" id="IPR048279">
    <property type="entry name" value="MdtK-like"/>
</dbReference>
<dbReference type="InterPro" id="IPR002528">
    <property type="entry name" value="MATE_fam"/>
</dbReference>
<feature type="transmembrane region" description="Helical" evidence="7">
    <location>
        <begin position="20"/>
        <end position="40"/>
    </location>
</feature>
<feature type="transmembrane region" description="Helical" evidence="7">
    <location>
        <begin position="233"/>
        <end position="257"/>
    </location>
</feature>
<dbReference type="PANTHER" id="PTHR43823:SF3">
    <property type="entry name" value="MULTIDRUG EXPORT PROTEIN MEPA"/>
    <property type="match status" value="1"/>
</dbReference>
<protein>
    <submittedName>
        <fullName evidence="8">MATE family efflux transporter</fullName>
    </submittedName>
</protein>
<evidence type="ECO:0000256" key="4">
    <source>
        <dbReference type="ARBA" id="ARBA00022692"/>
    </source>
</evidence>
<feature type="transmembrane region" description="Helical" evidence="7">
    <location>
        <begin position="279"/>
        <end position="301"/>
    </location>
</feature>
<keyword evidence="4 7" id="KW-0812">Transmembrane</keyword>
<dbReference type="PANTHER" id="PTHR43823">
    <property type="entry name" value="SPORULATION PROTEIN YKVU"/>
    <property type="match status" value="1"/>
</dbReference>
<dbReference type="NCBIfam" id="TIGR00797">
    <property type="entry name" value="matE"/>
    <property type="match status" value="1"/>
</dbReference>
<comment type="subcellular location">
    <subcellularLocation>
        <location evidence="1">Cell membrane</location>
        <topology evidence="1">Multi-pass membrane protein</topology>
    </subcellularLocation>
</comment>
<gene>
    <name evidence="8" type="ORF">AAF454_13695</name>
</gene>
<evidence type="ECO:0000256" key="1">
    <source>
        <dbReference type="ARBA" id="ARBA00004651"/>
    </source>
</evidence>
<feature type="transmembrane region" description="Helical" evidence="7">
    <location>
        <begin position="313"/>
        <end position="336"/>
    </location>
</feature>
<feature type="transmembrane region" description="Helical" evidence="7">
    <location>
        <begin position="395"/>
        <end position="416"/>
    </location>
</feature>
<comment type="caution">
    <text evidence="8">The sequence shown here is derived from an EMBL/GenBank/DDBJ whole genome shotgun (WGS) entry which is preliminary data.</text>
</comment>
<feature type="transmembrane region" description="Helical" evidence="7">
    <location>
        <begin position="96"/>
        <end position="118"/>
    </location>
</feature>
<evidence type="ECO:0000256" key="7">
    <source>
        <dbReference type="SAM" id="Phobius"/>
    </source>
</evidence>
<evidence type="ECO:0000313" key="9">
    <source>
        <dbReference type="Proteomes" id="UP001398420"/>
    </source>
</evidence>
<dbReference type="RefSeq" id="WP_087680580.1">
    <property type="nucleotide sequence ID" value="NZ_JBCEWA010000013.1"/>
</dbReference>
<proteinExistence type="predicted"/>
<keyword evidence="2" id="KW-0813">Transport</keyword>
<dbReference type="Pfam" id="PF01554">
    <property type="entry name" value="MatE"/>
    <property type="match status" value="2"/>
</dbReference>
<reference evidence="8 9" key="1">
    <citation type="submission" date="2024-04" db="EMBL/GenBank/DDBJ databases">
        <authorList>
            <person name="Wu Y.S."/>
            <person name="Zhang L."/>
        </authorList>
    </citation>
    <scope>NUCLEOTIDE SEQUENCE [LARGE SCALE GENOMIC DNA]</scope>
    <source>
        <strain evidence="8 9">KG-01</strain>
    </source>
</reference>
<dbReference type="InterPro" id="IPR051327">
    <property type="entry name" value="MATE_MepA_subfamily"/>
</dbReference>
<dbReference type="PIRSF" id="PIRSF006603">
    <property type="entry name" value="DinF"/>
    <property type="match status" value="1"/>
</dbReference>
<name>A0ABU9LNK8_9BACL</name>
<feature type="transmembrane region" description="Helical" evidence="7">
    <location>
        <begin position="192"/>
        <end position="212"/>
    </location>
</feature>
<keyword evidence="9" id="KW-1185">Reference proteome</keyword>
<keyword evidence="6 7" id="KW-0472">Membrane</keyword>